<reference evidence="2 3" key="1">
    <citation type="submission" date="2019-02" db="EMBL/GenBank/DDBJ databases">
        <title>Deep-cultivation of Planctomycetes and their phenomic and genomic characterization uncovers novel biology.</title>
        <authorList>
            <person name="Wiegand S."/>
            <person name="Jogler M."/>
            <person name="Boedeker C."/>
            <person name="Pinto D."/>
            <person name="Vollmers J."/>
            <person name="Rivas-Marin E."/>
            <person name="Kohn T."/>
            <person name="Peeters S.H."/>
            <person name="Heuer A."/>
            <person name="Rast P."/>
            <person name="Oberbeckmann S."/>
            <person name="Bunk B."/>
            <person name="Jeske O."/>
            <person name="Meyerdierks A."/>
            <person name="Storesund J.E."/>
            <person name="Kallscheuer N."/>
            <person name="Luecker S."/>
            <person name="Lage O.M."/>
            <person name="Pohl T."/>
            <person name="Merkel B.J."/>
            <person name="Hornburger P."/>
            <person name="Mueller R.-W."/>
            <person name="Bruemmer F."/>
            <person name="Labrenz M."/>
            <person name="Spormann A.M."/>
            <person name="Op den Camp H."/>
            <person name="Overmann J."/>
            <person name="Amann R."/>
            <person name="Jetten M.S.M."/>
            <person name="Mascher T."/>
            <person name="Medema M.H."/>
            <person name="Devos D.P."/>
            <person name="Kaster A.-K."/>
            <person name="Ovreas L."/>
            <person name="Rohde M."/>
            <person name="Galperin M.Y."/>
            <person name="Jogler C."/>
        </authorList>
    </citation>
    <scope>NUCLEOTIDE SEQUENCE [LARGE SCALE GENOMIC DNA]</scope>
    <source>
        <strain evidence="2 3">Mal33</strain>
    </source>
</reference>
<feature type="domain" description="ATPase AAA-type core" evidence="1">
    <location>
        <begin position="48"/>
        <end position="358"/>
    </location>
</feature>
<keyword evidence="3" id="KW-1185">Reference proteome</keyword>
<accession>A0A518IQT8</accession>
<organism evidence="2 3">
    <name type="scientific">Rosistilla oblonga</name>
    <dbReference type="NCBI Taxonomy" id="2527990"/>
    <lineage>
        <taxon>Bacteria</taxon>
        <taxon>Pseudomonadati</taxon>
        <taxon>Planctomycetota</taxon>
        <taxon>Planctomycetia</taxon>
        <taxon>Pirellulales</taxon>
        <taxon>Pirellulaceae</taxon>
        <taxon>Rosistilla</taxon>
    </lineage>
</organism>
<dbReference type="GO" id="GO:0016887">
    <property type="term" value="F:ATP hydrolysis activity"/>
    <property type="evidence" value="ECO:0007669"/>
    <property type="project" value="InterPro"/>
</dbReference>
<dbReference type="Gene3D" id="3.40.50.300">
    <property type="entry name" value="P-loop containing nucleotide triphosphate hydrolases"/>
    <property type="match status" value="2"/>
</dbReference>
<dbReference type="PANTHER" id="PTHR40396">
    <property type="entry name" value="ATPASE-LIKE PROTEIN"/>
    <property type="match status" value="1"/>
</dbReference>
<dbReference type="Pfam" id="PF13304">
    <property type="entry name" value="AAA_21"/>
    <property type="match status" value="1"/>
</dbReference>
<proteinExistence type="predicted"/>
<dbReference type="RefSeq" id="WP_145283275.1">
    <property type="nucleotide sequence ID" value="NZ_CP036318.1"/>
</dbReference>
<dbReference type="SUPFAM" id="SSF52540">
    <property type="entry name" value="P-loop containing nucleoside triphosphate hydrolases"/>
    <property type="match status" value="1"/>
</dbReference>
<dbReference type="EMBL" id="CP036318">
    <property type="protein sequence ID" value="QDV55454.1"/>
    <property type="molecule type" value="Genomic_DNA"/>
</dbReference>
<evidence type="ECO:0000313" key="2">
    <source>
        <dbReference type="EMBL" id="QDV55454.1"/>
    </source>
</evidence>
<sequence length="428" mass="48304">MLIEVRIENYRSIREERALTLEAANLGNEDDKRPRSVKGHDAKLLPAAVIYGPNASGKSNLLLALGFIRSAVLDSQRGWEPDGGVPRPAFAWGDMRSKPSLFEVTFLKEDVKYNYGFVVDDNEVLEEWLNAWPIGHKQKWFVREKNEFKFGENLKGPNHSAREITRNNALFLSAAAQSNHSQLAPLYAWFRDLIPFRMKNELSFYRRSMGGLNHLLFPGTEAPPLAPHEVGDSATLVTKIRQLLRSADIGICDIKRTQHEFKTGDESYVRHRIMLQHQVGDDQSWLDLNDESDGTQTLFQMAPSIFKALDTGGLLLIDELESSLHPLLGLAIVRLFNAPETNPNNAQLIFTTHDTNLLGSTLGEPPLRRDQIWFIEKDKTGGSVLYPLTDYKPRQTENIERGYLQGRYGAIPFLGDMSFLGKETNGKA</sequence>
<dbReference type="Proteomes" id="UP000316770">
    <property type="component" value="Chromosome"/>
</dbReference>
<name>A0A518IQT8_9BACT</name>
<gene>
    <name evidence="2" type="ORF">Mal33_14280</name>
</gene>
<dbReference type="GO" id="GO:0005524">
    <property type="term" value="F:ATP binding"/>
    <property type="evidence" value="ECO:0007669"/>
    <property type="project" value="InterPro"/>
</dbReference>
<evidence type="ECO:0000313" key="3">
    <source>
        <dbReference type="Proteomes" id="UP000316770"/>
    </source>
</evidence>
<evidence type="ECO:0000259" key="1">
    <source>
        <dbReference type="Pfam" id="PF13304"/>
    </source>
</evidence>
<dbReference type="PANTHER" id="PTHR40396:SF1">
    <property type="entry name" value="ATPASE AAA-TYPE CORE DOMAIN-CONTAINING PROTEIN"/>
    <property type="match status" value="1"/>
</dbReference>
<dbReference type="InterPro" id="IPR003959">
    <property type="entry name" value="ATPase_AAA_core"/>
</dbReference>
<dbReference type="InterPro" id="IPR027417">
    <property type="entry name" value="P-loop_NTPase"/>
</dbReference>
<protein>
    <recommendedName>
        <fullName evidence="1">ATPase AAA-type core domain-containing protein</fullName>
    </recommendedName>
</protein>
<dbReference type="AlphaFoldDB" id="A0A518IQT8"/>